<feature type="signal peptide" evidence="1">
    <location>
        <begin position="1"/>
        <end position="16"/>
    </location>
</feature>
<evidence type="ECO:0000313" key="2">
    <source>
        <dbReference type="Proteomes" id="UP001652582"/>
    </source>
</evidence>
<reference evidence="3" key="1">
    <citation type="submission" date="2025-08" db="UniProtKB">
        <authorList>
            <consortium name="RefSeq"/>
        </authorList>
    </citation>
    <scope>IDENTIFICATION</scope>
</reference>
<gene>
    <name evidence="3" type="primary">LOC112046708</name>
</gene>
<accession>A0A6J1N274</accession>
<proteinExistence type="predicted"/>
<evidence type="ECO:0000256" key="1">
    <source>
        <dbReference type="SAM" id="SignalP"/>
    </source>
</evidence>
<dbReference type="OrthoDB" id="7489763at2759"/>
<sequence length="805" mass="91354">MLPILILLASFWQSDALVNDIAIAAKNQLLAENVIPPYLNYKGYPHNDQDAAISHNAADCPNTSILLNILKILTNKLSKDDKTNLEPEKFKYVLKSIKNFLETLPTNPENVKMYNIFKNLEVQLNTITGPKEKRDLRERDKPDAKNALRNDIPVQGFTNCRDMLNVLINFFNTVYSQVLRYCSTTEKCYDNNENKTPNINNGLYRFNSNEPTPTITTSNWPVHGSLRKESLTAGSDLVNFIRSQEGKGVNNIISILQNYRPSGASGGPSDVPGNKLKITNPNVIQNPLLQVNPGSFQVPNLYPPINEINGKITESQNPLNSNINTEPWQSTYYKFKGLPPGNPFGYTNESNQFSKLVTEQFYQQNNVGVSGPNYNGVYSPLNTVNPPIDPIKTGVLNGDLNEMFKPSITPDKNQKLVLDFINQNPNQQQNLLNSYMKMSQTQIFNPINKVQSYDMNSLLNMPQNYLYPNKLPQNIQLQKPVFQGSFLNQYPQQANQPNLQTNNYFPELLKQNDFSYNQIKFHNGHMFTDNANQQNNGQLSVNQLLSVANSGKLNTIPQKNDVVELTYVLKQPKPVYEPAYYVKYRMPYQTFLFNLQNMLAKKPNLRNDPTNLHQDLLIGSNVTDLSKDLKGLNYEDLLKLTSSKGTLITAKIVDANNTLVDRTLKIIQQLNSKLPAENIINYNINVTKNIRLDSQKEMNVSQNSTNVNNKLLNNVQNVQRRGVYQNYPYNSLGQYPSHLQPNPYYLYQPKPNILGTPFLNPAPPNHILKNPALFPSNTANMYPQLMKNPGLYPSNTANMYPQFGR</sequence>
<name>A0A6J1N274_BICAN</name>
<organism evidence="2 3">
    <name type="scientific">Bicyclus anynana</name>
    <name type="common">Squinting bush brown butterfly</name>
    <dbReference type="NCBI Taxonomy" id="110368"/>
    <lineage>
        <taxon>Eukaryota</taxon>
        <taxon>Metazoa</taxon>
        <taxon>Ecdysozoa</taxon>
        <taxon>Arthropoda</taxon>
        <taxon>Hexapoda</taxon>
        <taxon>Insecta</taxon>
        <taxon>Pterygota</taxon>
        <taxon>Neoptera</taxon>
        <taxon>Endopterygota</taxon>
        <taxon>Lepidoptera</taxon>
        <taxon>Glossata</taxon>
        <taxon>Ditrysia</taxon>
        <taxon>Papilionoidea</taxon>
        <taxon>Nymphalidae</taxon>
        <taxon>Satyrinae</taxon>
        <taxon>Satyrini</taxon>
        <taxon>Mycalesina</taxon>
        <taxon>Bicyclus</taxon>
    </lineage>
</organism>
<dbReference type="Proteomes" id="UP001652582">
    <property type="component" value="Chromosome 18"/>
</dbReference>
<protein>
    <submittedName>
        <fullName evidence="3">Uncharacterized protein LOC112046708</fullName>
    </submittedName>
</protein>
<dbReference type="RefSeq" id="XP_023939222.1">
    <property type="nucleotide sequence ID" value="XM_024083454.2"/>
</dbReference>
<feature type="chain" id="PRO_5026793778" evidence="1">
    <location>
        <begin position="17"/>
        <end position="805"/>
    </location>
</feature>
<dbReference type="KEGG" id="bany:112046708"/>
<evidence type="ECO:0000313" key="3">
    <source>
        <dbReference type="RefSeq" id="XP_023939222.1"/>
    </source>
</evidence>
<dbReference type="AlphaFoldDB" id="A0A6J1N274"/>
<dbReference type="GeneID" id="112046708"/>
<keyword evidence="2" id="KW-1185">Reference proteome</keyword>
<keyword evidence="1" id="KW-0732">Signal</keyword>